<protein>
    <submittedName>
        <fullName evidence="1">Uncharacterized protein</fullName>
    </submittedName>
</protein>
<organism evidence="1 2">
    <name type="scientific">Ceratodon purpureus</name>
    <name type="common">Fire moss</name>
    <name type="synonym">Dicranum purpureum</name>
    <dbReference type="NCBI Taxonomy" id="3225"/>
    <lineage>
        <taxon>Eukaryota</taxon>
        <taxon>Viridiplantae</taxon>
        <taxon>Streptophyta</taxon>
        <taxon>Embryophyta</taxon>
        <taxon>Bryophyta</taxon>
        <taxon>Bryophytina</taxon>
        <taxon>Bryopsida</taxon>
        <taxon>Dicranidae</taxon>
        <taxon>Pseudoditrichales</taxon>
        <taxon>Ditrichaceae</taxon>
        <taxon>Ceratodon</taxon>
    </lineage>
</organism>
<reference evidence="1 2" key="1">
    <citation type="submission" date="2020-06" db="EMBL/GenBank/DDBJ databases">
        <title>WGS assembly of Ceratodon purpureus strain R40.</title>
        <authorList>
            <person name="Carey S.B."/>
            <person name="Jenkins J."/>
            <person name="Shu S."/>
            <person name="Lovell J.T."/>
            <person name="Sreedasyam A."/>
            <person name="Maumus F."/>
            <person name="Tiley G.P."/>
            <person name="Fernandez-Pozo N."/>
            <person name="Barry K."/>
            <person name="Chen C."/>
            <person name="Wang M."/>
            <person name="Lipzen A."/>
            <person name="Daum C."/>
            <person name="Saski C.A."/>
            <person name="Payton A.C."/>
            <person name="Mcbreen J.C."/>
            <person name="Conrad R.E."/>
            <person name="Kollar L.M."/>
            <person name="Olsson S."/>
            <person name="Huttunen S."/>
            <person name="Landis J.B."/>
            <person name="Wickett N.J."/>
            <person name="Johnson M.G."/>
            <person name="Rensing S.A."/>
            <person name="Grimwood J."/>
            <person name="Schmutz J."/>
            <person name="Mcdaniel S.F."/>
        </authorList>
    </citation>
    <scope>NUCLEOTIDE SEQUENCE [LARGE SCALE GENOMIC DNA]</scope>
    <source>
        <strain evidence="1 2">R40</strain>
    </source>
</reference>
<keyword evidence="2" id="KW-1185">Reference proteome</keyword>
<comment type="caution">
    <text evidence="1">The sequence shown here is derived from an EMBL/GenBank/DDBJ whole genome shotgun (WGS) entry which is preliminary data.</text>
</comment>
<dbReference type="EMBL" id="CM026427">
    <property type="protein sequence ID" value="KAG0569862.1"/>
    <property type="molecule type" value="Genomic_DNA"/>
</dbReference>
<dbReference type="OrthoDB" id="10339571at2759"/>
<evidence type="ECO:0000313" key="2">
    <source>
        <dbReference type="Proteomes" id="UP000822688"/>
    </source>
</evidence>
<sequence>MSWRAASGVHMERALLEHCPNTLLRRRAGEALKSQVQPMNVTDLSLPKRGLRPIATSPTAAAAKRFACPTYTSLAEIIPTPGSPMVENLEAPRTPMRNCLVEKAARAYLLQADSSPKRNAENTPWTQSFSRYLPRLSVLTMALNPFNAFNSAFQVFRFYITGAKALQPQIRATVSRSVSRSISMPIQRTRTIL</sequence>
<dbReference type="AlphaFoldDB" id="A0A8T0HIT7"/>
<accession>A0A8T0HIT7</accession>
<dbReference type="Proteomes" id="UP000822688">
    <property type="component" value="Chromosome 6"/>
</dbReference>
<name>A0A8T0HIT7_CERPU</name>
<proteinExistence type="predicted"/>
<gene>
    <name evidence="1" type="ORF">KC19_6G121600</name>
</gene>
<evidence type="ECO:0000313" key="1">
    <source>
        <dbReference type="EMBL" id="KAG0569862.1"/>
    </source>
</evidence>